<feature type="coiled-coil region" evidence="7">
    <location>
        <begin position="295"/>
        <end position="385"/>
    </location>
</feature>
<keyword evidence="7" id="KW-0175">Coiled coil</keyword>
<organism evidence="11 12">
    <name type="scientific">Sphagnum troendelagicum</name>
    <dbReference type="NCBI Taxonomy" id="128251"/>
    <lineage>
        <taxon>Eukaryota</taxon>
        <taxon>Viridiplantae</taxon>
        <taxon>Streptophyta</taxon>
        <taxon>Embryophyta</taxon>
        <taxon>Bryophyta</taxon>
        <taxon>Sphagnophytina</taxon>
        <taxon>Sphagnopsida</taxon>
        <taxon>Sphagnales</taxon>
        <taxon>Sphagnaceae</taxon>
        <taxon>Sphagnum</taxon>
    </lineage>
</organism>
<dbReference type="PANTHER" id="PTHR32285:SF48">
    <property type="entry name" value="PROTEIN TRICHOME BIREFRINGENCE-LIKE 19"/>
    <property type="match status" value="1"/>
</dbReference>
<name>A0ABP0USB0_9BRYO</name>
<sequence length="1184" mass="136194">MEVEGTGRRSSRSSEQSLEAWAGLEDRMATKLAQLMRLLQHFNDVSKHDAQSENSDESPGEHESEIQDILRETASRVKAFKDAMTLEIYECRTQEAVEALAKQHENEKRALQKELDSANSFMELLPVLTAALLLQREKQNEDRLKETHGSLAALNKHMQTLQRKVEELEKELTGKSHELETVSASLKKTIKIERQKIHTEQMLTNSLNKGQNELLIATQNHQLRESEIRDIYEEERISHQKYVEGMLALHREEINRLKVDHSNMVDDCCRTHASIEFGWRHQGLLEMGIQAEQARADMEGALDTAQSEVKQLRDGLQMAQNERDHLSAALNEVKQEAHHEVVALKQLLDSNAKFKVKEAEERQIRMELDLQQQQATAKISQLQMEGNAQNEISVQEVKAIMESHLREQVQAHEDSLQSLHRAFAAKLEDQKKGGRLQLASMEESLQRQRRDEEEHKTQLHSRHLSVLKEMDAKLQEQENKSLNYALASEKKVEKLQKRIEALENSGAHFEDVFHALSEEVHQHTVQSEQACSALNEELQESHHRYLQLEQYAEHLKEEVDEVSRVKQKIAEQERAYQEAMSSAQEGFSAELQQFADELQKLQSEHRQTLAETIQIHVEAAVLELGEKLGAYKQNSEYEFHNHCHQLSLEHERALQCQKDEITTLKLTLKIERERAKEDLEASKHADANALVARMVEVSEAAKYEIEGLQREHIRQLMEMSEMHHGSLEDSKREWRENLKLETQKMQDSFVQERRQVNEDHLQEVTKLEHKIAALQHENLDKEEKLAELEVCNQRQEKNHMDAQNELRAQHNLLISSMLERQRLDLQTQADVMVMELKMQHQAALEVCKEEVANMKLKMEESQAKMQAKCDKLQVRFENREPRPEDMAQIGALKEAIEKKDAAIKRKQVCDLSNGTWVQDFGAALAYTNDTCKYITGHQNCMTNGRMDTEFLYWRWKPSTCELPQIDARTTLESLRGKSLVFVGDSIARNQFQSLLCILSQAEDPTHLYHDEDWRDHIYVFPSYSFTLSVRWSPYLVRQIEKEIPVMASGGDDDNNSTTTTQVMIAHLDLDLLEETWVQAVVGADIVVISSGQWWSKAGVYLEDGKIVGCHLCSSVRKSIMGFHDAYRRALHNVLEGVLSIPGYKGITMFRSFAPDHFENGSWDSGGSCPRTVPGGVPFDSFTEK</sequence>
<evidence type="ECO:0000259" key="10">
    <source>
        <dbReference type="Pfam" id="PF14416"/>
    </source>
</evidence>
<evidence type="ECO:0008006" key="13">
    <source>
        <dbReference type="Google" id="ProtNLM"/>
    </source>
</evidence>
<evidence type="ECO:0000256" key="8">
    <source>
        <dbReference type="SAM" id="MobiDB-lite"/>
    </source>
</evidence>
<dbReference type="PANTHER" id="PTHR32285">
    <property type="entry name" value="PROTEIN TRICHOME BIREFRINGENCE-LIKE 9-RELATED"/>
    <property type="match status" value="1"/>
</dbReference>
<gene>
    <name evidence="11" type="ORF">CSSPTR1EN2_LOCUS19218</name>
</gene>
<accession>A0ABP0USB0</accession>
<comment type="subcellular location">
    <subcellularLocation>
        <location evidence="1">Membrane</location>
        <topology evidence="1">Single-pass membrane protein</topology>
    </subcellularLocation>
</comment>
<evidence type="ECO:0000256" key="6">
    <source>
        <dbReference type="ARBA" id="ARBA00023136"/>
    </source>
</evidence>
<feature type="coiled-coil region" evidence="7">
    <location>
        <begin position="151"/>
        <end position="185"/>
    </location>
</feature>
<evidence type="ECO:0000256" key="4">
    <source>
        <dbReference type="ARBA" id="ARBA00022968"/>
    </source>
</evidence>
<feature type="coiled-coil region" evidence="7">
    <location>
        <begin position="485"/>
        <end position="512"/>
    </location>
</feature>
<keyword evidence="5" id="KW-1133">Transmembrane helix</keyword>
<keyword evidence="6" id="KW-0472">Membrane</keyword>
<dbReference type="InterPro" id="IPR026057">
    <property type="entry name" value="TBL_C"/>
</dbReference>
<evidence type="ECO:0000259" key="9">
    <source>
        <dbReference type="Pfam" id="PF13839"/>
    </source>
</evidence>
<protein>
    <recommendedName>
        <fullName evidence="13">Trichome birefringence-like N-terminal domain-containing protein</fullName>
    </recommendedName>
</protein>
<comment type="similarity">
    <text evidence="2">Belongs to the PC-esterase family. TBL subfamily.</text>
</comment>
<feature type="coiled-coil region" evidence="7">
    <location>
        <begin position="545"/>
        <end position="611"/>
    </location>
</feature>
<evidence type="ECO:0000256" key="2">
    <source>
        <dbReference type="ARBA" id="ARBA00007727"/>
    </source>
</evidence>
<evidence type="ECO:0000313" key="11">
    <source>
        <dbReference type="EMBL" id="CAK9228578.1"/>
    </source>
</evidence>
<reference evidence="11" key="1">
    <citation type="submission" date="2024-02" db="EMBL/GenBank/DDBJ databases">
        <authorList>
            <consortium name="ELIXIR-Norway"/>
            <consortium name="Elixir Norway"/>
        </authorList>
    </citation>
    <scope>NUCLEOTIDE SEQUENCE</scope>
</reference>
<evidence type="ECO:0000256" key="3">
    <source>
        <dbReference type="ARBA" id="ARBA00022692"/>
    </source>
</evidence>
<proteinExistence type="inferred from homology"/>
<feature type="coiled-coil region" evidence="7">
    <location>
        <begin position="757"/>
        <end position="812"/>
    </location>
</feature>
<dbReference type="EMBL" id="OZ019898">
    <property type="protein sequence ID" value="CAK9228578.1"/>
    <property type="molecule type" value="Genomic_DNA"/>
</dbReference>
<feature type="non-terminal residue" evidence="11">
    <location>
        <position position="1"/>
    </location>
</feature>
<dbReference type="InterPro" id="IPR025846">
    <property type="entry name" value="TBL_N"/>
</dbReference>
<feature type="domain" description="Trichome birefringence-like N-terminal" evidence="10">
    <location>
        <begin position="908"/>
        <end position="961"/>
    </location>
</feature>
<dbReference type="Proteomes" id="UP001497512">
    <property type="component" value="Chromosome 6"/>
</dbReference>
<evidence type="ECO:0000256" key="1">
    <source>
        <dbReference type="ARBA" id="ARBA00004167"/>
    </source>
</evidence>
<evidence type="ECO:0000256" key="5">
    <source>
        <dbReference type="ARBA" id="ARBA00022989"/>
    </source>
</evidence>
<evidence type="ECO:0000256" key="7">
    <source>
        <dbReference type="SAM" id="Coils"/>
    </source>
</evidence>
<dbReference type="Pfam" id="PF14416">
    <property type="entry name" value="PMR5N"/>
    <property type="match status" value="1"/>
</dbReference>
<evidence type="ECO:0000313" key="12">
    <source>
        <dbReference type="Proteomes" id="UP001497512"/>
    </source>
</evidence>
<keyword evidence="4" id="KW-0735">Signal-anchor</keyword>
<keyword evidence="3" id="KW-0812">Transmembrane</keyword>
<feature type="coiled-coil region" evidence="7">
    <location>
        <begin position="94"/>
        <end position="121"/>
    </location>
</feature>
<feature type="domain" description="Trichome birefringence-like C-terminal" evidence="9">
    <location>
        <begin position="962"/>
        <end position="1173"/>
    </location>
</feature>
<keyword evidence="12" id="KW-1185">Reference proteome</keyword>
<dbReference type="InterPro" id="IPR029962">
    <property type="entry name" value="TBL"/>
</dbReference>
<feature type="region of interest" description="Disordered" evidence="8">
    <location>
        <begin position="46"/>
        <end position="66"/>
    </location>
</feature>
<dbReference type="Pfam" id="PF13839">
    <property type="entry name" value="PC-Esterase"/>
    <property type="match status" value="1"/>
</dbReference>